<name>A0A450XY59_9GAMM</name>
<organism evidence="2">
    <name type="scientific">Candidatus Kentrum sp. LPFa</name>
    <dbReference type="NCBI Taxonomy" id="2126335"/>
    <lineage>
        <taxon>Bacteria</taxon>
        <taxon>Pseudomonadati</taxon>
        <taxon>Pseudomonadota</taxon>
        <taxon>Gammaproteobacteria</taxon>
        <taxon>Candidatus Kentrum</taxon>
    </lineage>
</organism>
<dbReference type="AlphaFoldDB" id="A0A450XY59"/>
<dbReference type="EMBL" id="CAADFP010000252">
    <property type="protein sequence ID" value="VFK34206.1"/>
    <property type="molecule type" value="Genomic_DNA"/>
</dbReference>
<sequence length="63" mass="7382">MNEGTGKANGWDSMWQRFMDRVFPEIGVERRFTKNDPRAEDRITATARGSLRIQPDMRAIKNR</sequence>
<reference evidence="2" key="1">
    <citation type="submission" date="2019-02" db="EMBL/GenBank/DDBJ databases">
        <authorList>
            <person name="Gruber-Vodicka R. H."/>
            <person name="Seah K. B. B."/>
        </authorList>
    </citation>
    <scope>NUCLEOTIDE SEQUENCE</scope>
    <source>
        <strain evidence="1">BECK_S312</strain>
        <strain evidence="2">BECK_S426</strain>
    </source>
</reference>
<proteinExistence type="predicted"/>
<protein>
    <submittedName>
        <fullName evidence="2">Uncharacterized protein</fullName>
    </submittedName>
</protein>
<gene>
    <name evidence="1" type="ORF">BECKLPF1236A_GA0070988_102592</name>
    <name evidence="2" type="ORF">BECKLPF1236C_GA0070990_102522</name>
</gene>
<dbReference type="EMBL" id="CAADFM010000259">
    <property type="protein sequence ID" value="VFK20390.1"/>
    <property type="molecule type" value="Genomic_DNA"/>
</dbReference>
<evidence type="ECO:0000313" key="2">
    <source>
        <dbReference type="EMBL" id="VFK34206.1"/>
    </source>
</evidence>
<accession>A0A450XY59</accession>
<evidence type="ECO:0000313" key="1">
    <source>
        <dbReference type="EMBL" id="VFK20390.1"/>
    </source>
</evidence>